<dbReference type="Gene3D" id="1.10.357.10">
    <property type="entry name" value="Tetracycline Repressor, domain 2"/>
    <property type="match status" value="1"/>
</dbReference>
<keyword evidence="1" id="KW-0805">Transcription regulation</keyword>
<organism evidence="6 7">
    <name type="scientific">Mycolicibacterium mageritense</name>
    <name type="common">Mycobacterium mageritense</name>
    <dbReference type="NCBI Taxonomy" id="53462"/>
    <lineage>
        <taxon>Bacteria</taxon>
        <taxon>Bacillati</taxon>
        <taxon>Actinomycetota</taxon>
        <taxon>Actinomycetes</taxon>
        <taxon>Mycobacteriales</taxon>
        <taxon>Mycobacteriaceae</taxon>
        <taxon>Mycolicibacterium</taxon>
    </lineage>
</organism>
<dbReference type="InterPro" id="IPR050109">
    <property type="entry name" value="HTH-type_TetR-like_transc_reg"/>
</dbReference>
<accession>A0AAI8TPY0</accession>
<protein>
    <recommendedName>
        <fullName evidence="5">HTH tetR-type domain-containing protein</fullName>
    </recommendedName>
</protein>
<reference evidence="6" key="1">
    <citation type="submission" date="2023-03" db="EMBL/GenBank/DDBJ databases">
        <title>Draft genome sequence of a Mycolicibacterium mageritense strain H4_3_1 isolated from a hybrid biological-inorganic system reactor.</title>
        <authorList>
            <person name="Feng X."/>
            <person name="Kazama D."/>
            <person name="Sato K."/>
            <person name="Kobayashi H."/>
        </authorList>
    </citation>
    <scope>NUCLEOTIDE SEQUENCE</scope>
    <source>
        <strain evidence="6">H4_3_1</strain>
    </source>
</reference>
<dbReference type="GO" id="GO:0003700">
    <property type="term" value="F:DNA-binding transcription factor activity"/>
    <property type="evidence" value="ECO:0007669"/>
    <property type="project" value="TreeGrafter"/>
</dbReference>
<dbReference type="EMBL" id="AP027452">
    <property type="protein sequence ID" value="BDY26689.1"/>
    <property type="molecule type" value="Genomic_DNA"/>
</dbReference>
<dbReference type="Proteomes" id="UP001241092">
    <property type="component" value="Chromosome"/>
</dbReference>
<feature type="DNA-binding region" description="H-T-H motif" evidence="4">
    <location>
        <begin position="41"/>
        <end position="60"/>
    </location>
</feature>
<keyword evidence="2 4" id="KW-0238">DNA-binding</keyword>
<evidence type="ECO:0000259" key="5">
    <source>
        <dbReference type="PROSITE" id="PS50977"/>
    </source>
</evidence>
<dbReference type="InterPro" id="IPR009057">
    <property type="entry name" value="Homeodomain-like_sf"/>
</dbReference>
<dbReference type="PRINTS" id="PR00455">
    <property type="entry name" value="HTHTETR"/>
</dbReference>
<proteinExistence type="predicted"/>
<evidence type="ECO:0000256" key="1">
    <source>
        <dbReference type="ARBA" id="ARBA00023015"/>
    </source>
</evidence>
<evidence type="ECO:0000256" key="2">
    <source>
        <dbReference type="ARBA" id="ARBA00023125"/>
    </source>
</evidence>
<dbReference type="Pfam" id="PF21597">
    <property type="entry name" value="TetR_C_43"/>
    <property type="match status" value="1"/>
</dbReference>
<dbReference type="PANTHER" id="PTHR30055:SF234">
    <property type="entry name" value="HTH-TYPE TRANSCRIPTIONAL REGULATOR BETI"/>
    <property type="match status" value="1"/>
</dbReference>
<dbReference type="GO" id="GO:0000976">
    <property type="term" value="F:transcription cis-regulatory region binding"/>
    <property type="evidence" value="ECO:0007669"/>
    <property type="project" value="TreeGrafter"/>
</dbReference>
<feature type="domain" description="HTH tetR-type" evidence="5">
    <location>
        <begin position="19"/>
        <end position="78"/>
    </location>
</feature>
<sequence>MPPDRHPRTASRGPRRDALRNDAAVIAAARAVFAEQGPQASMESIAARAGLGVGTIYRRFAGKEELLDAIAQLFVEELDQAAAKALDCPDPGTGLQEFLDFVVDFNAEKYRYAAALADRTTGADVTAHTGDKVRELTSKAIDAGVLAPDVTAEDIKALIVALRGVVATRPGAENSAGRRFVRIHLAGLRGNQGRDEILS</sequence>
<dbReference type="InterPro" id="IPR049445">
    <property type="entry name" value="TetR_SbtR-like_C"/>
</dbReference>
<dbReference type="PROSITE" id="PS01081">
    <property type="entry name" value="HTH_TETR_1"/>
    <property type="match status" value="1"/>
</dbReference>
<dbReference type="SUPFAM" id="SSF48498">
    <property type="entry name" value="Tetracyclin repressor-like, C-terminal domain"/>
    <property type="match status" value="1"/>
</dbReference>
<dbReference type="RefSeq" id="WP_286213417.1">
    <property type="nucleotide sequence ID" value="NZ_AP027452.1"/>
</dbReference>
<dbReference type="AlphaFoldDB" id="A0AAI8TPY0"/>
<gene>
    <name evidence="6" type="ORF">hbim_00604</name>
</gene>
<keyword evidence="3" id="KW-0804">Transcription</keyword>
<dbReference type="InterPro" id="IPR023772">
    <property type="entry name" value="DNA-bd_HTH_TetR-type_CS"/>
</dbReference>
<dbReference type="PANTHER" id="PTHR30055">
    <property type="entry name" value="HTH-TYPE TRANSCRIPTIONAL REGULATOR RUTR"/>
    <property type="match status" value="1"/>
</dbReference>
<name>A0AAI8TPY0_MYCME</name>
<dbReference type="SUPFAM" id="SSF46689">
    <property type="entry name" value="Homeodomain-like"/>
    <property type="match status" value="1"/>
</dbReference>
<dbReference type="PROSITE" id="PS50977">
    <property type="entry name" value="HTH_TETR_2"/>
    <property type="match status" value="1"/>
</dbReference>
<dbReference type="InterPro" id="IPR001647">
    <property type="entry name" value="HTH_TetR"/>
</dbReference>
<evidence type="ECO:0000256" key="3">
    <source>
        <dbReference type="ARBA" id="ARBA00023163"/>
    </source>
</evidence>
<evidence type="ECO:0000256" key="4">
    <source>
        <dbReference type="PROSITE-ProRule" id="PRU00335"/>
    </source>
</evidence>
<dbReference type="Pfam" id="PF00440">
    <property type="entry name" value="TetR_N"/>
    <property type="match status" value="1"/>
</dbReference>
<dbReference type="InterPro" id="IPR036271">
    <property type="entry name" value="Tet_transcr_reg_TetR-rel_C_sf"/>
</dbReference>
<evidence type="ECO:0000313" key="6">
    <source>
        <dbReference type="EMBL" id="BDY26689.1"/>
    </source>
</evidence>
<evidence type="ECO:0000313" key="7">
    <source>
        <dbReference type="Proteomes" id="UP001241092"/>
    </source>
</evidence>